<dbReference type="SUPFAM" id="SSF109604">
    <property type="entry name" value="HD-domain/PDEase-like"/>
    <property type="match status" value="1"/>
</dbReference>
<dbReference type="AlphaFoldDB" id="A0A8J8NF04"/>
<organism evidence="2 3">
    <name type="scientific">Halteria grandinella</name>
    <dbReference type="NCBI Taxonomy" id="5974"/>
    <lineage>
        <taxon>Eukaryota</taxon>
        <taxon>Sar</taxon>
        <taxon>Alveolata</taxon>
        <taxon>Ciliophora</taxon>
        <taxon>Intramacronucleata</taxon>
        <taxon>Spirotrichea</taxon>
        <taxon>Stichotrichia</taxon>
        <taxon>Sporadotrichida</taxon>
        <taxon>Halteriidae</taxon>
        <taxon>Halteria</taxon>
    </lineage>
</organism>
<name>A0A8J8NF04_HALGN</name>
<dbReference type="Gene3D" id="3.30.70.2760">
    <property type="match status" value="1"/>
</dbReference>
<comment type="caution">
    <text evidence="2">The sequence shown here is derived from an EMBL/GenBank/DDBJ whole genome shotgun (WGS) entry which is preliminary data.</text>
</comment>
<dbReference type="InterPro" id="IPR006674">
    <property type="entry name" value="HD_domain"/>
</dbReference>
<dbReference type="InterPro" id="IPR050135">
    <property type="entry name" value="dGTPase-like"/>
</dbReference>
<dbReference type="GO" id="GO:0006203">
    <property type="term" value="P:dGTP catabolic process"/>
    <property type="evidence" value="ECO:0007669"/>
    <property type="project" value="TreeGrafter"/>
</dbReference>
<reference evidence="2" key="1">
    <citation type="submission" date="2019-06" db="EMBL/GenBank/DDBJ databases">
        <authorList>
            <person name="Zheng W."/>
        </authorList>
    </citation>
    <scope>NUCLEOTIDE SEQUENCE</scope>
    <source>
        <strain evidence="2">QDHG01</strain>
    </source>
</reference>
<dbReference type="GO" id="GO:0008832">
    <property type="term" value="F:dGTPase activity"/>
    <property type="evidence" value="ECO:0007669"/>
    <property type="project" value="TreeGrafter"/>
</dbReference>
<protein>
    <recommendedName>
        <fullName evidence="1">HD domain-containing protein</fullName>
    </recommendedName>
</protein>
<sequence>MTNAPSHELPPSHQLFGFSATSGSQQGILINQAPQVNRVQIDHDISTKKYMDPIHGYIGLDQLYWDIIDTEQFQRLRYLKQLGCVNYVFPTAVHNRFEHCIGTCHLARKQMKQLDKKQHTQLEISEQDIYNVSIAGLCHDLGHGPFSHVFDNHFLRTVNPNLEWTHEWASTNLFRHLVDKSQSDTDERHPIDLHADDVNLICDLIEGEKRGRSERLWMFEIINNKRNSIDVDKFDYILRDTRMMALSLGEYDYKILMKDARVINDQIVYPAKHSFEVMKLFQCRYDLYKQIYNHLTVHSIEIILCDVLKAAHKVLCDFEQAIYDPEQYTYLTDNIIFDIQMSKDPRLAPAQELIKKLKRRDFYPYIGEVVFGQDTKQLGGTIKGKELMKRITEKDIVQFASQDSYGLELLDEDLALRKYSLNFAQGDKSPLDCVQFYKSPNFEEAGYIDSKQVSLITPSVFQEHVMRLFVKDARKVGMAEQAFTRFAREVLGIEDIKRRKEQSGVKMSQQVVNVV</sequence>
<dbReference type="Pfam" id="PF01966">
    <property type="entry name" value="HD"/>
    <property type="match status" value="1"/>
</dbReference>
<dbReference type="PANTHER" id="PTHR11373:SF4">
    <property type="entry name" value="DEOXYNUCLEOSIDE TRIPHOSPHATE TRIPHOSPHOHYDROLASE SAMHD1"/>
    <property type="match status" value="1"/>
</dbReference>
<feature type="domain" description="HD" evidence="1">
    <location>
        <begin position="96"/>
        <end position="207"/>
    </location>
</feature>
<dbReference type="EMBL" id="RRYP01017577">
    <property type="protein sequence ID" value="TNV74047.1"/>
    <property type="molecule type" value="Genomic_DNA"/>
</dbReference>
<proteinExistence type="predicted"/>
<dbReference type="OrthoDB" id="9991235at2759"/>
<dbReference type="PANTHER" id="PTHR11373">
    <property type="entry name" value="DEOXYNUCLEOSIDE TRIPHOSPHATE TRIPHOSPHOHYDROLASE"/>
    <property type="match status" value="1"/>
</dbReference>
<evidence type="ECO:0000259" key="1">
    <source>
        <dbReference type="Pfam" id="PF01966"/>
    </source>
</evidence>
<evidence type="ECO:0000313" key="3">
    <source>
        <dbReference type="Proteomes" id="UP000785679"/>
    </source>
</evidence>
<dbReference type="InterPro" id="IPR003607">
    <property type="entry name" value="HD/PDEase_dom"/>
</dbReference>
<dbReference type="GO" id="GO:0005634">
    <property type="term" value="C:nucleus"/>
    <property type="evidence" value="ECO:0007669"/>
    <property type="project" value="TreeGrafter"/>
</dbReference>
<accession>A0A8J8NF04</accession>
<dbReference type="CDD" id="cd00077">
    <property type="entry name" value="HDc"/>
    <property type="match status" value="1"/>
</dbReference>
<gene>
    <name evidence="2" type="ORF">FGO68_gene16738</name>
</gene>
<evidence type="ECO:0000313" key="2">
    <source>
        <dbReference type="EMBL" id="TNV74047.1"/>
    </source>
</evidence>
<dbReference type="Gene3D" id="1.10.3210.10">
    <property type="entry name" value="Hypothetical protein af1432"/>
    <property type="match status" value="1"/>
</dbReference>
<keyword evidence="3" id="KW-1185">Reference proteome</keyword>
<dbReference type="Proteomes" id="UP000785679">
    <property type="component" value="Unassembled WGS sequence"/>
</dbReference>